<feature type="transmembrane region" description="Helical" evidence="1">
    <location>
        <begin position="12"/>
        <end position="30"/>
    </location>
</feature>
<keyword evidence="1" id="KW-0472">Membrane</keyword>
<keyword evidence="2" id="KW-1185">Reference proteome</keyword>
<evidence type="ECO:0000313" key="2">
    <source>
        <dbReference type="Proteomes" id="UP000887566"/>
    </source>
</evidence>
<evidence type="ECO:0000256" key="1">
    <source>
        <dbReference type="SAM" id="Phobius"/>
    </source>
</evidence>
<name>A0A914XVY7_9BILA</name>
<organism evidence="2 3">
    <name type="scientific">Plectus sambesii</name>
    <dbReference type="NCBI Taxonomy" id="2011161"/>
    <lineage>
        <taxon>Eukaryota</taxon>
        <taxon>Metazoa</taxon>
        <taxon>Ecdysozoa</taxon>
        <taxon>Nematoda</taxon>
        <taxon>Chromadorea</taxon>
        <taxon>Plectida</taxon>
        <taxon>Plectina</taxon>
        <taxon>Plectoidea</taxon>
        <taxon>Plectidae</taxon>
        <taxon>Plectus</taxon>
    </lineage>
</organism>
<sequence length="456" mass="49645">MVVRQSVTNMSTCNVLLLIVLQIAIINGQYRIPRILHPRLDDNQNVPSVSSSLNAPTEHRQTATLLVKPSEASTILDMWAPYYLTIQRQNIDQRRRPVPFSHPAPRAIQFTDGSAPAPTFTGPDYPRRQAQHEYVQVVQSPGFQPQYLSQVQRQDVQVGTNYPQQLQQQSVQQPTVLLNPQQSPQQFVQLPSGVVYPQQVGQQFIQIPTSKGADYPQQLQQQYIQGSPASGASPGDQSNVPSNIAPSAAATIAYPLRQSFDDEAGANTPQRQFTLPFAPPLLYPVTSALRQSFEEETSTGATAPIVAQNAAIIVPANENVQQAAQPSFVTATEVAESSSAATQSSEASSTDATTTVQALPSDTKLYASPIYVNPRSNGYPLDPVYTPDQKRNLPVSFRTVGAQFDRLISSVNMKELIRSGQDVIDLGAQGLGSFFGLPNPIKVQPTVGFGVLGKKR</sequence>
<evidence type="ECO:0000313" key="3">
    <source>
        <dbReference type="WBParaSite" id="PSAMB.scaffold998size37390.g10285.t1"/>
    </source>
</evidence>
<accession>A0A914XVY7</accession>
<reference evidence="3" key="1">
    <citation type="submission" date="2022-11" db="UniProtKB">
        <authorList>
            <consortium name="WormBaseParasite"/>
        </authorList>
    </citation>
    <scope>IDENTIFICATION</scope>
</reference>
<dbReference type="Proteomes" id="UP000887566">
    <property type="component" value="Unplaced"/>
</dbReference>
<proteinExistence type="predicted"/>
<dbReference type="AlphaFoldDB" id="A0A914XVY7"/>
<keyword evidence="1" id="KW-1133">Transmembrane helix</keyword>
<dbReference type="WBParaSite" id="PSAMB.scaffold998size37390.g10285.t1">
    <property type="protein sequence ID" value="PSAMB.scaffold998size37390.g10285.t1"/>
    <property type="gene ID" value="PSAMB.scaffold998size37390.g10285"/>
</dbReference>
<protein>
    <submittedName>
        <fullName evidence="3">Uncharacterized protein</fullName>
    </submittedName>
</protein>
<keyword evidence="1" id="KW-0812">Transmembrane</keyword>